<dbReference type="RefSeq" id="WP_341374905.1">
    <property type="nucleotide sequence ID" value="NZ_JBBUTF010000012.1"/>
</dbReference>
<evidence type="ECO:0000256" key="1">
    <source>
        <dbReference type="ARBA" id="ARBA00004418"/>
    </source>
</evidence>
<dbReference type="InterPro" id="IPR008972">
    <property type="entry name" value="Cupredoxin"/>
</dbReference>
<feature type="compositionally biased region" description="Pro residues" evidence="2">
    <location>
        <begin position="7"/>
        <end position="26"/>
    </location>
</feature>
<proteinExistence type="predicted"/>
<organism evidence="3 4">
    <name type="scientific">Pseudaquabacterium rugosum</name>
    <dbReference type="NCBI Taxonomy" id="2984194"/>
    <lineage>
        <taxon>Bacteria</taxon>
        <taxon>Pseudomonadati</taxon>
        <taxon>Pseudomonadota</taxon>
        <taxon>Betaproteobacteria</taxon>
        <taxon>Burkholderiales</taxon>
        <taxon>Sphaerotilaceae</taxon>
        <taxon>Pseudaquabacterium</taxon>
    </lineage>
</organism>
<feature type="region of interest" description="Disordered" evidence="2">
    <location>
        <begin position="1"/>
        <end position="28"/>
    </location>
</feature>
<gene>
    <name evidence="3" type="ORF">AACH11_14275</name>
</gene>
<accession>A0ABU9BB50</accession>
<evidence type="ECO:0000313" key="4">
    <source>
        <dbReference type="Proteomes" id="UP001368500"/>
    </source>
</evidence>
<sequence length="232" mass="24715">MIGLSVPPTPRWRPAPLRRPAPPARPARPARAITLAALSLLALSLGPPAQAGALEVQVLDGGRGQPLGGAVVFLDSPEAKAAARPLATVDIAQGERQFQPMVSVIPVGTPVSFPNRDTVRHHVYSFSAVKRFEIKLYVGRPAQAVVFDQPGIAVLGCNIHDQMAAWVVVVETPWYAMTGADGRVRWPQLPPGRYQLRVWHPGLAPGEPAAEQPLTVTAADARLSVRLAGISP</sequence>
<evidence type="ECO:0000256" key="2">
    <source>
        <dbReference type="SAM" id="MobiDB-lite"/>
    </source>
</evidence>
<dbReference type="Proteomes" id="UP001368500">
    <property type="component" value="Unassembled WGS sequence"/>
</dbReference>
<dbReference type="CDD" id="cd04221">
    <property type="entry name" value="MauL"/>
    <property type="match status" value="1"/>
</dbReference>
<dbReference type="EMBL" id="JBBUTF010000012">
    <property type="protein sequence ID" value="MEK8027131.1"/>
    <property type="molecule type" value="Genomic_DNA"/>
</dbReference>
<reference evidence="3 4" key="1">
    <citation type="submission" date="2024-04" db="EMBL/GenBank/DDBJ databases">
        <title>Novel species of the genus Ideonella isolated from streams.</title>
        <authorList>
            <person name="Lu H."/>
        </authorList>
    </citation>
    <scope>NUCLEOTIDE SEQUENCE [LARGE SCALE GENOMIC DNA]</scope>
    <source>
        <strain evidence="3 4">BYS139W</strain>
    </source>
</reference>
<dbReference type="InterPro" id="IPR034242">
    <property type="entry name" value="MauL"/>
</dbReference>
<name>A0ABU9BB50_9BURK</name>
<dbReference type="Gene3D" id="2.60.40.420">
    <property type="entry name" value="Cupredoxins - blue copper proteins"/>
    <property type="match status" value="1"/>
</dbReference>
<evidence type="ECO:0000313" key="3">
    <source>
        <dbReference type="EMBL" id="MEK8027131.1"/>
    </source>
</evidence>
<keyword evidence="4" id="KW-1185">Reference proteome</keyword>
<dbReference type="SUPFAM" id="SSF49503">
    <property type="entry name" value="Cupredoxins"/>
    <property type="match status" value="1"/>
</dbReference>
<comment type="subcellular location">
    <subcellularLocation>
        <location evidence="1">Periplasm</location>
    </subcellularLocation>
</comment>
<protein>
    <submittedName>
        <fullName evidence="3">Methylamine utilization protein</fullName>
    </submittedName>
</protein>
<comment type="caution">
    <text evidence="3">The sequence shown here is derived from an EMBL/GenBank/DDBJ whole genome shotgun (WGS) entry which is preliminary data.</text>
</comment>